<dbReference type="GO" id="GO:0103039">
    <property type="term" value="F:protein methylthiotransferase activity"/>
    <property type="evidence" value="ECO:0007669"/>
    <property type="project" value="UniProtKB-EC"/>
</dbReference>
<dbReference type="PROSITE" id="PS51918">
    <property type="entry name" value="RADICAL_SAM"/>
    <property type="match status" value="1"/>
</dbReference>
<evidence type="ECO:0000256" key="3">
    <source>
        <dbReference type="ARBA" id="ARBA00022679"/>
    </source>
</evidence>
<evidence type="ECO:0000256" key="7">
    <source>
        <dbReference type="ARBA" id="ARBA00023014"/>
    </source>
</evidence>
<dbReference type="RefSeq" id="WP_154572484.1">
    <property type="nucleotide sequence ID" value="NZ_VUNB01000004.1"/>
</dbReference>
<keyword evidence="12" id="KW-0689">Ribosomal protein</keyword>
<dbReference type="InterPro" id="IPR038135">
    <property type="entry name" value="Methylthiotransferase_N_sf"/>
</dbReference>
<feature type="domain" description="Radical SAM core" evidence="11">
    <location>
        <begin position="145"/>
        <end position="375"/>
    </location>
</feature>
<evidence type="ECO:0000259" key="9">
    <source>
        <dbReference type="PROSITE" id="PS50926"/>
    </source>
</evidence>
<keyword evidence="5 8" id="KW-0479">Metal-binding</keyword>
<feature type="binding site" evidence="8">
    <location>
        <position position="12"/>
    </location>
    <ligand>
        <name>[4Fe-4S] cluster</name>
        <dbReference type="ChEBI" id="CHEBI:49883"/>
        <label>1</label>
    </ligand>
</feature>
<dbReference type="SMART" id="SM00729">
    <property type="entry name" value="Elp3"/>
    <property type="match status" value="1"/>
</dbReference>
<dbReference type="PANTHER" id="PTHR43837:SF1">
    <property type="entry name" value="RIBOSOMAL PROTEIN US12 METHYLTHIOTRANSFERASE RIMO"/>
    <property type="match status" value="1"/>
</dbReference>
<name>A0A6A8MA03_9FIRM</name>
<dbReference type="InterPro" id="IPR005840">
    <property type="entry name" value="Ribosomal_uS12_MeSTrfase_RimO"/>
</dbReference>
<keyword evidence="7 8" id="KW-0411">Iron-sulfur</keyword>
<feature type="domain" description="TRAM" evidence="9">
    <location>
        <begin position="378"/>
        <end position="449"/>
    </location>
</feature>
<dbReference type="InterPro" id="IPR058240">
    <property type="entry name" value="rSAM_sf"/>
</dbReference>
<dbReference type="Gene3D" id="3.40.50.12160">
    <property type="entry name" value="Methylthiotransferase, N-terminal domain"/>
    <property type="match status" value="1"/>
</dbReference>
<feature type="binding site" evidence="8">
    <location>
        <position position="163"/>
    </location>
    <ligand>
        <name>[4Fe-4S] cluster</name>
        <dbReference type="ChEBI" id="CHEBI:49883"/>
        <label>2</label>
        <note>4Fe-4S-S-AdoMet</note>
    </ligand>
</feature>
<evidence type="ECO:0000256" key="2">
    <source>
        <dbReference type="ARBA" id="ARBA00022490"/>
    </source>
</evidence>
<dbReference type="SFLD" id="SFLDS00029">
    <property type="entry name" value="Radical_SAM"/>
    <property type="match status" value="1"/>
</dbReference>
<dbReference type="SUPFAM" id="SSF102114">
    <property type="entry name" value="Radical SAM enzymes"/>
    <property type="match status" value="1"/>
</dbReference>
<dbReference type="InterPro" id="IPR005839">
    <property type="entry name" value="Methylthiotransferase"/>
</dbReference>
<evidence type="ECO:0000256" key="4">
    <source>
        <dbReference type="ARBA" id="ARBA00022691"/>
    </source>
</evidence>
<evidence type="ECO:0000259" key="11">
    <source>
        <dbReference type="PROSITE" id="PS51918"/>
    </source>
</evidence>
<dbReference type="InterPro" id="IPR013848">
    <property type="entry name" value="Methylthiotransferase_N"/>
</dbReference>
<dbReference type="EMBL" id="VUNB01000004">
    <property type="protein sequence ID" value="MST69009.1"/>
    <property type="molecule type" value="Genomic_DNA"/>
</dbReference>
<feature type="binding site" evidence="8">
    <location>
        <position position="80"/>
    </location>
    <ligand>
        <name>[4Fe-4S] cluster</name>
        <dbReference type="ChEBI" id="CHEBI:49883"/>
        <label>1</label>
    </ligand>
</feature>
<dbReference type="SFLD" id="SFLDG01061">
    <property type="entry name" value="methylthiotransferase"/>
    <property type="match status" value="1"/>
</dbReference>
<dbReference type="SFLD" id="SFLDG01082">
    <property type="entry name" value="B12-binding_domain_containing"/>
    <property type="match status" value="1"/>
</dbReference>
<sequence length="449" mass="50546">MSKTFFIDTLGCQKNEYDSQVLAADLLKAGCSLVNDPEDADILIVNTCGFIDAAKVESIDHIFEMARMKGQDKKLVVTGCLSQRFHQELSSELPEVDLFFGVNDYDDIASVLMGEDGKKDPGSEGRDKVRGRAGKILNYKERIIPKGTYSDFLKIAEGCNNTCSFCAIPSIRGPYRSKPIEDCVREARELAAGGVKELLIIAQDTSRYGEDLYGKVMLPELLNELCKIDGIQWIRLMYVYDDGITDELIDVMASEKKICKYIDIPIQHISDHVLKMMRRKSTSSDIKETIQKLRDRIPDIHIRTTLLVGFPGETEEDISELQDFVREAEIDRLGVFAFSDEEGTLAHTMDGKLEQEVKEERRDSIMEIQQEVSYKLNSKTVGKVFPVLIDEVNQGEDGELIYVGRTEYDGPEIDNEVEFYGKAGHQPGDFVKVLIDEAGEYDLTGKEVL</sequence>
<organism evidence="12">
    <name type="scientific">Baileyella intestinalis</name>
    <dbReference type="NCBI Taxonomy" id="2606709"/>
    <lineage>
        <taxon>Bacteria</taxon>
        <taxon>Bacillati</taxon>
        <taxon>Bacillota</taxon>
        <taxon>Clostridia</taxon>
        <taxon>Peptostreptococcales</taxon>
        <taxon>Anaerovoracaceae</taxon>
        <taxon>Baileyella</taxon>
    </lineage>
</organism>
<dbReference type="HAMAP" id="MF_01865">
    <property type="entry name" value="MTTase_RimO"/>
    <property type="match status" value="1"/>
</dbReference>
<feature type="binding site" evidence="8">
    <location>
        <position position="166"/>
    </location>
    <ligand>
        <name>[4Fe-4S] cluster</name>
        <dbReference type="ChEBI" id="CHEBI:49883"/>
        <label>2</label>
        <note>4Fe-4S-S-AdoMet</note>
    </ligand>
</feature>
<keyword evidence="6 8" id="KW-0408">Iron</keyword>
<dbReference type="GO" id="GO:0140101">
    <property type="term" value="F:catalytic activity, acting on a tRNA"/>
    <property type="evidence" value="ECO:0007669"/>
    <property type="project" value="UniProtKB-ARBA"/>
</dbReference>
<dbReference type="PANTHER" id="PTHR43837">
    <property type="entry name" value="RIBOSOMAL PROTEIN S12 METHYLTHIOTRANSFERASE RIMO"/>
    <property type="match status" value="1"/>
</dbReference>
<reference evidence="12" key="1">
    <citation type="submission" date="2019-09" db="EMBL/GenBank/DDBJ databases">
        <title>In-depth cultivation of the pig gut microbiome towards novel bacterial diversity and tailored functional studies.</title>
        <authorList>
            <person name="Wylensek D."/>
            <person name="Hitch T.C.A."/>
            <person name="Clavel T."/>
        </authorList>
    </citation>
    <scope>NUCLEOTIDE SEQUENCE</scope>
    <source>
        <strain evidence="12">RF-744-FAT-WT-3</strain>
    </source>
</reference>
<dbReference type="FunFam" id="3.80.30.20:FF:000001">
    <property type="entry name" value="tRNA-2-methylthio-N(6)-dimethylallyladenosine synthase 2"/>
    <property type="match status" value="1"/>
</dbReference>
<comment type="cofactor">
    <cofactor evidence="8">
        <name>[4Fe-4S] cluster</name>
        <dbReference type="ChEBI" id="CHEBI:49883"/>
    </cofactor>
    <text evidence="8">Binds 2 [4Fe-4S] clusters. One cluster is coordinated with 3 cysteines and an exchangeable S-adenosyl-L-methionine.</text>
</comment>
<dbReference type="CDD" id="cd01335">
    <property type="entry name" value="Radical_SAM"/>
    <property type="match status" value="1"/>
</dbReference>
<dbReference type="Pfam" id="PF18693">
    <property type="entry name" value="TRAM_2"/>
    <property type="match status" value="1"/>
</dbReference>
<keyword evidence="2 8" id="KW-0963">Cytoplasm</keyword>
<dbReference type="NCBIfam" id="TIGR00089">
    <property type="entry name" value="MiaB/RimO family radical SAM methylthiotransferase"/>
    <property type="match status" value="1"/>
</dbReference>
<dbReference type="GO" id="GO:0051539">
    <property type="term" value="F:4 iron, 4 sulfur cluster binding"/>
    <property type="evidence" value="ECO:0007669"/>
    <property type="project" value="UniProtKB-UniRule"/>
</dbReference>
<dbReference type="Pfam" id="PF04055">
    <property type="entry name" value="Radical_SAM"/>
    <property type="match status" value="1"/>
</dbReference>
<dbReference type="NCBIfam" id="TIGR01125">
    <property type="entry name" value="30S ribosomal protein S12 methylthiotransferase RimO"/>
    <property type="match status" value="1"/>
</dbReference>
<dbReference type="AlphaFoldDB" id="A0A6A8MA03"/>
<dbReference type="GO" id="GO:0035600">
    <property type="term" value="P:tRNA methylthiolation"/>
    <property type="evidence" value="ECO:0007669"/>
    <property type="project" value="UniProtKB-ARBA"/>
</dbReference>
<dbReference type="InterPro" id="IPR002792">
    <property type="entry name" value="TRAM_dom"/>
</dbReference>
<dbReference type="GO" id="GO:0005829">
    <property type="term" value="C:cytosol"/>
    <property type="evidence" value="ECO:0007669"/>
    <property type="project" value="TreeGrafter"/>
</dbReference>
<comment type="similarity">
    <text evidence="8">Belongs to the methylthiotransferase family. RimO subfamily.</text>
</comment>
<dbReference type="InterPro" id="IPR020612">
    <property type="entry name" value="Methylthiotransferase_CS"/>
</dbReference>
<dbReference type="GO" id="GO:0005840">
    <property type="term" value="C:ribosome"/>
    <property type="evidence" value="ECO:0007669"/>
    <property type="project" value="UniProtKB-KW"/>
</dbReference>
<keyword evidence="3 8" id="KW-0808">Transferase</keyword>
<dbReference type="PROSITE" id="PS51449">
    <property type="entry name" value="MTTASE_N"/>
    <property type="match status" value="1"/>
</dbReference>
<evidence type="ECO:0000256" key="6">
    <source>
        <dbReference type="ARBA" id="ARBA00023004"/>
    </source>
</evidence>
<accession>A0A6A8MA03</accession>
<comment type="catalytic activity">
    <reaction evidence="8">
        <text>L-aspartate(89)-[ribosomal protein uS12]-hydrogen + (sulfur carrier)-SH + AH2 + 2 S-adenosyl-L-methionine = 3-methylsulfanyl-L-aspartate(89)-[ribosomal protein uS12]-hydrogen + (sulfur carrier)-H + 5'-deoxyadenosine + L-methionine + A + S-adenosyl-L-homocysteine + 2 H(+)</text>
        <dbReference type="Rhea" id="RHEA:37087"/>
        <dbReference type="Rhea" id="RHEA-COMP:10460"/>
        <dbReference type="Rhea" id="RHEA-COMP:10461"/>
        <dbReference type="Rhea" id="RHEA-COMP:14737"/>
        <dbReference type="Rhea" id="RHEA-COMP:14739"/>
        <dbReference type="ChEBI" id="CHEBI:13193"/>
        <dbReference type="ChEBI" id="CHEBI:15378"/>
        <dbReference type="ChEBI" id="CHEBI:17319"/>
        <dbReference type="ChEBI" id="CHEBI:17499"/>
        <dbReference type="ChEBI" id="CHEBI:29917"/>
        <dbReference type="ChEBI" id="CHEBI:29961"/>
        <dbReference type="ChEBI" id="CHEBI:57844"/>
        <dbReference type="ChEBI" id="CHEBI:57856"/>
        <dbReference type="ChEBI" id="CHEBI:59789"/>
        <dbReference type="ChEBI" id="CHEBI:64428"/>
        <dbReference type="ChEBI" id="CHEBI:73599"/>
        <dbReference type="EC" id="2.8.4.4"/>
    </reaction>
</comment>
<dbReference type="PROSITE" id="PS01278">
    <property type="entry name" value="MTTASE_RADICAL"/>
    <property type="match status" value="1"/>
</dbReference>
<feature type="domain" description="MTTase N-terminal" evidence="10">
    <location>
        <begin position="3"/>
        <end position="117"/>
    </location>
</feature>
<comment type="subcellular location">
    <subcellularLocation>
        <location evidence="8">Cytoplasm</location>
    </subcellularLocation>
</comment>
<dbReference type="EC" id="2.8.4.4" evidence="8"/>
<dbReference type="InterPro" id="IPR012340">
    <property type="entry name" value="NA-bd_OB-fold"/>
</dbReference>
<dbReference type="InterPro" id="IPR023404">
    <property type="entry name" value="rSAM_horseshoe"/>
</dbReference>
<dbReference type="Gene3D" id="3.80.30.20">
    <property type="entry name" value="tm_1862 like domain"/>
    <property type="match status" value="1"/>
</dbReference>
<comment type="caution">
    <text evidence="12">The sequence shown here is derived from an EMBL/GenBank/DDBJ whole genome shotgun (WGS) entry which is preliminary data.</text>
</comment>
<dbReference type="PROSITE" id="PS50926">
    <property type="entry name" value="TRAM"/>
    <property type="match status" value="1"/>
</dbReference>
<dbReference type="Pfam" id="PF00919">
    <property type="entry name" value="UPF0004"/>
    <property type="match status" value="1"/>
</dbReference>
<protein>
    <recommendedName>
        <fullName evidence="8">Ribosomal protein uS12 methylthiotransferase RimO</fullName>
        <shortName evidence="8">uS12 MTTase</shortName>
        <shortName evidence="8">uS12 methylthiotransferase</shortName>
        <ecNumber evidence="8">2.8.4.4</ecNumber>
    </recommendedName>
    <alternativeName>
        <fullName evidence="8">Ribosomal protein uS12 (aspartate-C(3))-methylthiotransferase</fullName>
    </alternativeName>
    <alternativeName>
        <fullName evidence="8">Ribosome maturation factor RimO</fullName>
    </alternativeName>
</protein>
<dbReference type="InterPro" id="IPR007197">
    <property type="entry name" value="rSAM"/>
</dbReference>
<dbReference type="Gene3D" id="2.40.50.140">
    <property type="entry name" value="Nucleic acid-binding proteins"/>
    <property type="match status" value="1"/>
</dbReference>
<keyword evidence="1 8" id="KW-0004">4Fe-4S</keyword>
<evidence type="ECO:0000256" key="1">
    <source>
        <dbReference type="ARBA" id="ARBA00022485"/>
    </source>
</evidence>
<feature type="binding site" evidence="8">
    <location>
        <position position="48"/>
    </location>
    <ligand>
        <name>[4Fe-4S] cluster</name>
        <dbReference type="ChEBI" id="CHEBI:49883"/>
        <label>1</label>
    </ligand>
</feature>
<gene>
    <name evidence="8 12" type="primary">rimO</name>
    <name evidence="12" type="ORF">FYJ66_05315</name>
</gene>
<dbReference type="SFLD" id="SFLDF00274">
    <property type="entry name" value="ribosomal_protein_S12_methylth"/>
    <property type="match status" value="1"/>
</dbReference>
<comment type="function">
    <text evidence="8">Catalyzes the methylthiolation of an aspartic acid residue of ribosomal protein uS12.</text>
</comment>
<dbReference type="GO" id="GO:0035599">
    <property type="term" value="F:aspartic acid methylthiotransferase activity"/>
    <property type="evidence" value="ECO:0007669"/>
    <property type="project" value="TreeGrafter"/>
</dbReference>
<proteinExistence type="inferred from homology"/>
<evidence type="ECO:0000313" key="12">
    <source>
        <dbReference type="EMBL" id="MST69009.1"/>
    </source>
</evidence>
<dbReference type="InterPro" id="IPR006638">
    <property type="entry name" value="Elp3/MiaA/NifB-like_rSAM"/>
</dbReference>
<evidence type="ECO:0000259" key="10">
    <source>
        <dbReference type="PROSITE" id="PS51449"/>
    </source>
</evidence>
<keyword evidence="4 8" id="KW-0949">S-adenosyl-L-methionine</keyword>
<evidence type="ECO:0000256" key="8">
    <source>
        <dbReference type="HAMAP-Rule" id="MF_01865"/>
    </source>
</evidence>
<dbReference type="GO" id="GO:0046872">
    <property type="term" value="F:metal ion binding"/>
    <property type="evidence" value="ECO:0007669"/>
    <property type="project" value="UniProtKB-KW"/>
</dbReference>
<evidence type="ECO:0000256" key="5">
    <source>
        <dbReference type="ARBA" id="ARBA00022723"/>
    </source>
</evidence>
<keyword evidence="12" id="KW-0687">Ribonucleoprotein</keyword>
<feature type="binding site" evidence="8">
    <location>
        <position position="159"/>
    </location>
    <ligand>
        <name>[4Fe-4S] cluster</name>
        <dbReference type="ChEBI" id="CHEBI:49883"/>
        <label>2</label>
        <note>4Fe-4S-S-AdoMet</note>
    </ligand>
</feature>